<dbReference type="PROSITE" id="PS50804">
    <property type="entry name" value="SCAN_BOX"/>
    <property type="match status" value="1"/>
</dbReference>
<dbReference type="SUPFAM" id="SSF47353">
    <property type="entry name" value="Retrovirus capsid dimerization domain-like"/>
    <property type="match status" value="1"/>
</dbReference>
<dbReference type="AlphaFoldDB" id="A0A9Q1AYL1"/>
<comment type="caution">
    <text evidence="2">The sequence shown here is derived from an EMBL/GenBank/DDBJ whole genome shotgun (WGS) entry which is preliminary data.</text>
</comment>
<dbReference type="EMBL" id="JAPFRF010000010">
    <property type="protein sequence ID" value="KAJ7320228.1"/>
    <property type="molecule type" value="Genomic_DNA"/>
</dbReference>
<proteinExistence type="predicted"/>
<gene>
    <name evidence="2" type="ORF">JRQ81_019739</name>
</gene>
<evidence type="ECO:0000259" key="1">
    <source>
        <dbReference type="PROSITE" id="PS50804"/>
    </source>
</evidence>
<dbReference type="InterPro" id="IPR003309">
    <property type="entry name" value="SCAN_dom"/>
</dbReference>
<dbReference type="OrthoDB" id="10619609at2759"/>
<protein>
    <recommendedName>
        <fullName evidence="1">SCAN box domain-containing protein</fullName>
    </recommendedName>
</protein>
<feature type="domain" description="SCAN box" evidence="1">
    <location>
        <begin position="1"/>
        <end position="56"/>
    </location>
</feature>
<keyword evidence="3" id="KW-1185">Reference proteome</keyword>
<name>A0A9Q1AYL1_9SAUR</name>
<reference evidence="2" key="1">
    <citation type="journal article" date="2023" name="DNA Res.">
        <title>Chromosome-level genome assembly of Phrynocephalus forsythii using third-generation DNA sequencing and Hi-C analysis.</title>
        <authorList>
            <person name="Qi Y."/>
            <person name="Zhao W."/>
            <person name="Zhao Y."/>
            <person name="Niu C."/>
            <person name="Cao S."/>
            <person name="Zhang Y."/>
        </authorList>
    </citation>
    <scope>NUCLEOTIDE SEQUENCE</scope>
    <source>
        <tissue evidence="2">Muscle</tissue>
    </source>
</reference>
<evidence type="ECO:0000313" key="2">
    <source>
        <dbReference type="EMBL" id="KAJ7320228.1"/>
    </source>
</evidence>
<evidence type="ECO:0000313" key="3">
    <source>
        <dbReference type="Proteomes" id="UP001142489"/>
    </source>
</evidence>
<organism evidence="2 3">
    <name type="scientific">Phrynocephalus forsythii</name>
    <dbReference type="NCBI Taxonomy" id="171643"/>
    <lineage>
        <taxon>Eukaryota</taxon>
        <taxon>Metazoa</taxon>
        <taxon>Chordata</taxon>
        <taxon>Craniata</taxon>
        <taxon>Vertebrata</taxon>
        <taxon>Euteleostomi</taxon>
        <taxon>Lepidosauria</taxon>
        <taxon>Squamata</taxon>
        <taxon>Bifurcata</taxon>
        <taxon>Unidentata</taxon>
        <taxon>Episquamata</taxon>
        <taxon>Toxicofera</taxon>
        <taxon>Iguania</taxon>
        <taxon>Acrodonta</taxon>
        <taxon>Agamidae</taxon>
        <taxon>Agaminae</taxon>
        <taxon>Phrynocephalus</taxon>
    </lineage>
</organism>
<sequence length="112" mass="12138">MRAITIWWLKPAMQPTQQIVDLVMTEQLMVPLGAAQKSWVMRHQPKTLEAAIKLLEAYNAAEDAAPAWTGATGDKVKPREKSNAIGMAISKPALTGAPESIKSKVENMGILG</sequence>
<dbReference type="InterPro" id="IPR038269">
    <property type="entry name" value="SCAN_sf"/>
</dbReference>
<dbReference type="Pfam" id="PF02023">
    <property type="entry name" value="SCAN"/>
    <property type="match status" value="1"/>
</dbReference>
<dbReference type="Proteomes" id="UP001142489">
    <property type="component" value="Unassembled WGS sequence"/>
</dbReference>
<accession>A0A9Q1AYL1</accession>
<dbReference type="Gene3D" id="1.10.4020.10">
    <property type="entry name" value="DNA breaking-rejoining enzymes"/>
    <property type="match status" value="1"/>
</dbReference>